<dbReference type="InterPro" id="IPR016192">
    <property type="entry name" value="APOBEC/CMP_deaminase_Zn-bd"/>
</dbReference>
<evidence type="ECO:0000256" key="13">
    <source>
        <dbReference type="PIRSR" id="PIRSR606262-2"/>
    </source>
</evidence>
<evidence type="ECO:0000256" key="6">
    <source>
        <dbReference type="ARBA" id="ARBA00022723"/>
    </source>
</evidence>
<dbReference type="PROSITE" id="PS51747">
    <property type="entry name" value="CYT_DCMP_DEAMINASES_2"/>
    <property type="match status" value="1"/>
</dbReference>
<dbReference type="PROSITE" id="PS00903">
    <property type="entry name" value="CYT_DCMP_DEAMINASES_1"/>
    <property type="match status" value="1"/>
</dbReference>
<dbReference type="InterPro" id="IPR050202">
    <property type="entry name" value="Cyt/Deoxycyt_deaminase"/>
</dbReference>
<comment type="function">
    <text evidence="2 15">This enzyme scavenges exogenous and endogenous cytidine and 2'-deoxycytidine for UMP synthesis.</text>
</comment>
<dbReference type="InterPro" id="IPR016193">
    <property type="entry name" value="Cytidine_deaminase-like"/>
</dbReference>
<dbReference type="GO" id="GO:0004126">
    <property type="term" value="F:cytidine deaminase activity"/>
    <property type="evidence" value="ECO:0007669"/>
    <property type="project" value="UniProtKB-UniRule"/>
</dbReference>
<evidence type="ECO:0000256" key="14">
    <source>
        <dbReference type="PIRSR" id="PIRSR606262-3"/>
    </source>
</evidence>
<dbReference type="Gene3D" id="3.40.140.10">
    <property type="entry name" value="Cytidine Deaminase, domain 2"/>
    <property type="match status" value="1"/>
</dbReference>
<keyword evidence="7 15" id="KW-0378">Hydrolase</keyword>
<dbReference type="STRING" id="315358.SERIO_v1c08070"/>
<evidence type="ECO:0000256" key="5">
    <source>
        <dbReference type="ARBA" id="ARBA00018266"/>
    </source>
</evidence>
<dbReference type="EMBL" id="CP011856">
    <property type="protein sequence ID" value="AKM54369.1"/>
    <property type="molecule type" value="Genomic_DNA"/>
</dbReference>
<dbReference type="GO" id="GO:0005829">
    <property type="term" value="C:cytosol"/>
    <property type="evidence" value="ECO:0007669"/>
    <property type="project" value="TreeGrafter"/>
</dbReference>
<evidence type="ECO:0000256" key="11">
    <source>
        <dbReference type="ARBA" id="ARBA00049558"/>
    </source>
</evidence>
<dbReference type="CDD" id="cd01283">
    <property type="entry name" value="cytidine_deaminase"/>
    <property type="match status" value="1"/>
</dbReference>
<dbReference type="Proteomes" id="UP000035661">
    <property type="component" value="Chromosome"/>
</dbReference>
<dbReference type="NCBIfam" id="NF004064">
    <property type="entry name" value="PRK05578.1"/>
    <property type="match status" value="1"/>
</dbReference>
<dbReference type="NCBIfam" id="TIGR01354">
    <property type="entry name" value="cyt_deam_tetra"/>
    <property type="match status" value="1"/>
</dbReference>
<sequence length="131" mass="14511">MSSWFDKLNKLKDHAYVPYSKFHVACICELTDGQTVAGVNVENAAYPVGLCAERTALSQVYTLGYQKKDIKKLYLYTDSHHIGSPCGMCRQFIFELVGGEVDIEIYNQGGESLTIKVADLLPYGFTSGDLS</sequence>
<evidence type="ECO:0000256" key="2">
    <source>
        <dbReference type="ARBA" id="ARBA00003949"/>
    </source>
</evidence>
<feature type="domain" description="CMP/dCMP-type deaminase" evidence="16">
    <location>
        <begin position="1"/>
        <end position="128"/>
    </location>
</feature>
<evidence type="ECO:0000256" key="8">
    <source>
        <dbReference type="ARBA" id="ARBA00022833"/>
    </source>
</evidence>
<comment type="similarity">
    <text evidence="3 15">Belongs to the cytidine and deoxycytidylate deaminase family.</text>
</comment>
<evidence type="ECO:0000256" key="9">
    <source>
        <dbReference type="ARBA" id="ARBA00032005"/>
    </source>
</evidence>
<keyword evidence="8 14" id="KW-0862">Zinc</keyword>
<comment type="catalytic activity">
    <reaction evidence="10 15">
        <text>2'-deoxycytidine + H2O + H(+) = 2'-deoxyuridine + NH4(+)</text>
        <dbReference type="Rhea" id="RHEA:13433"/>
        <dbReference type="ChEBI" id="CHEBI:15377"/>
        <dbReference type="ChEBI" id="CHEBI:15378"/>
        <dbReference type="ChEBI" id="CHEBI:15698"/>
        <dbReference type="ChEBI" id="CHEBI:16450"/>
        <dbReference type="ChEBI" id="CHEBI:28938"/>
        <dbReference type="EC" id="3.5.4.5"/>
    </reaction>
</comment>
<dbReference type="GO" id="GO:0072527">
    <property type="term" value="P:pyrimidine-containing compound metabolic process"/>
    <property type="evidence" value="ECO:0007669"/>
    <property type="project" value="UniProtKB-ARBA"/>
</dbReference>
<gene>
    <name evidence="17" type="primary">cdd</name>
    <name evidence="17" type="ORF">SERIO_v1c08070</name>
</gene>
<feature type="active site" description="Proton donor" evidence="12">
    <location>
        <position position="53"/>
    </location>
</feature>
<feature type="binding site" evidence="14">
    <location>
        <position position="51"/>
    </location>
    <ligand>
        <name>Zn(2+)</name>
        <dbReference type="ChEBI" id="CHEBI:29105"/>
        <note>catalytic</note>
    </ligand>
</feature>
<evidence type="ECO:0000313" key="18">
    <source>
        <dbReference type="Proteomes" id="UP000035661"/>
    </source>
</evidence>
<keyword evidence="18" id="KW-1185">Reference proteome</keyword>
<dbReference type="KEGG" id="seri:SERIO_v1c08070"/>
<evidence type="ECO:0000256" key="7">
    <source>
        <dbReference type="ARBA" id="ARBA00022801"/>
    </source>
</evidence>
<dbReference type="SUPFAM" id="SSF53927">
    <property type="entry name" value="Cytidine deaminase-like"/>
    <property type="match status" value="1"/>
</dbReference>
<dbReference type="GO" id="GO:0008270">
    <property type="term" value="F:zinc ion binding"/>
    <property type="evidence" value="ECO:0007669"/>
    <property type="project" value="UniProtKB-UniRule"/>
</dbReference>
<dbReference type="PANTHER" id="PTHR11644:SF2">
    <property type="entry name" value="CYTIDINE DEAMINASE"/>
    <property type="match status" value="1"/>
</dbReference>
<evidence type="ECO:0000259" key="16">
    <source>
        <dbReference type="PROSITE" id="PS51747"/>
    </source>
</evidence>
<evidence type="ECO:0000256" key="3">
    <source>
        <dbReference type="ARBA" id="ARBA00006576"/>
    </source>
</evidence>
<dbReference type="InterPro" id="IPR002125">
    <property type="entry name" value="CMP_dCMP_dom"/>
</dbReference>
<name>A0A0H3XLH9_9MOLU</name>
<dbReference type="PANTHER" id="PTHR11644">
    <property type="entry name" value="CYTIDINE DEAMINASE"/>
    <property type="match status" value="1"/>
</dbReference>
<dbReference type="RefSeq" id="WP_047791579.1">
    <property type="nucleotide sequence ID" value="NZ_CP011856.1"/>
</dbReference>
<feature type="binding site" evidence="14">
    <location>
        <position position="89"/>
    </location>
    <ligand>
        <name>Zn(2+)</name>
        <dbReference type="ChEBI" id="CHEBI:29105"/>
        <note>catalytic</note>
    </ligand>
</feature>
<evidence type="ECO:0000256" key="15">
    <source>
        <dbReference type="RuleBase" id="RU364006"/>
    </source>
</evidence>
<protein>
    <recommendedName>
        <fullName evidence="5 15">Cytidine deaminase</fullName>
        <ecNumber evidence="4 15">3.5.4.5</ecNumber>
    </recommendedName>
    <alternativeName>
        <fullName evidence="9 15">Cytidine aminohydrolase</fullName>
    </alternativeName>
</protein>
<evidence type="ECO:0000256" key="4">
    <source>
        <dbReference type="ARBA" id="ARBA00012783"/>
    </source>
</evidence>
<feature type="binding site" evidence="14">
    <location>
        <position position="86"/>
    </location>
    <ligand>
        <name>Zn(2+)</name>
        <dbReference type="ChEBI" id="CHEBI:29105"/>
        <note>catalytic</note>
    </ligand>
</feature>
<accession>A0A0H3XLH9</accession>
<dbReference type="Pfam" id="PF00383">
    <property type="entry name" value="dCMP_cyt_deam_1"/>
    <property type="match status" value="1"/>
</dbReference>
<evidence type="ECO:0000256" key="10">
    <source>
        <dbReference type="ARBA" id="ARBA00049252"/>
    </source>
</evidence>
<dbReference type="GO" id="GO:0042802">
    <property type="term" value="F:identical protein binding"/>
    <property type="evidence" value="ECO:0007669"/>
    <property type="project" value="UniProtKB-ARBA"/>
</dbReference>
<dbReference type="InterPro" id="IPR006262">
    <property type="entry name" value="Cyt_deam_tetra"/>
</dbReference>
<organism evidence="17 18">
    <name type="scientific">Spiroplasma eriocheiris</name>
    <dbReference type="NCBI Taxonomy" id="315358"/>
    <lineage>
        <taxon>Bacteria</taxon>
        <taxon>Bacillati</taxon>
        <taxon>Mycoplasmatota</taxon>
        <taxon>Mollicutes</taxon>
        <taxon>Entomoplasmatales</taxon>
        <taxon>Spiroplasmataceae</taxon>
        <taxon>Spiroplasma</taxon>
    </lineage>
</organism>
<evidence type="ECO:0000256" key="12">
    <source>
        <dbReference type="PIRSR" id="PIRSR606262-1"/>
    </source>
</evidence>
<reference evidence="17 18" key="1">
    <citation type="journal article" date="2015" name="Genome Biol. Evol.">
        <title>Found and Lost: The Fates of Horizontally Acquired Genes in Arthropod-Symbiotic Spiroplasma.</title>
        <authorList>
            <person name="Lo W.S."/>
            <person name="Gasparich G.E."/>
            <person name="Kuo C.H."/>
        </authorList>
    </citation>
    <scope>NUCLEOTIDE SEQUENCE [LARGE SCALE GENOMIC DNA]</scope>
    <source>
        <strain evidence="18">TDA-040725-5</strain>
    </source>
</reference>
<dbReference type="AlphaFoldDB" id="A0A0H3XLH9"/>
<keyword evidence="6 14" id="KW-0479">Metal-binding</keyword>
<evidence type="ECO:0000313" key="17">
    <source>
        <dbReference type="EMBL" id="AKM54369.1"/>
    </source>
</evidence>
<comment type="cofactor">
    <cofactor evidence="1 14 15">
        <name>Zn(2+)</name>
        <dbReference type="ChEBI" id="CHEBI:29105"/>
    </cofactor>
</comment>
<dbReference type="GO" id="GO:0055086">
    <property type="term" value="P:nucleobase-containing small molecule metabolic process"/>
    <property type="evidence" value="ECO:0007669"/>
    <property type="project" value="UniProtKB-ARBA"/>
</dbReference>
<dbReference type="PATRIC" id="fig|743698.3.peg.813"/>
<comment type="catalytic activity">
    <reaction evidence="11 15">
        <text>cytidine + H2O + H(+) = uridine + NH4(+)</text>
        <dbReference type="Rhea" id="RHEA:16069"/>
        <dbReference type="ChEBI" id="CHEBI:15377"/>
        <dbReference type="ChEBI" id="CHEBI:15378"/>
        <dbReference type="ChEBI" id="CHEBI:16704"/>
        <dbReference type="ChEBI" id="CHEBI:17562"/>
        <dbReference type="ChEBI" id="CHEBI:28938"/>
        <dbReference type="EC" id="3.5.4.5"/>
    </reaction>
</comment>
<evidence type="ECO:0000256" key="1">
    <source>
        <dbReference type="ARBA" id="ARBA00001947"/>
    </source>
</evidence>
<dbReference type="EC" id="3.5.4.5" evidence="4 15"/>
<proteinExistence type="inferred from homology"/>
<feature type="binding site" evidence="13">
    <location>
        <begin position="40"/>
        <end position="46"/>
    </location>
    <ligand>
        <name>substrate</name>
    </ligand>
</feature>
<reference evidence="18" key="2">
    <citation type="submission" date="2015-06" db="EMBL/GenBank/DDBJ databases">
        <title>Complete genome sequence of Spiroplasma eriocheiris TDA-040725-5 (DSM 21848).</title>
        <authorList>
            <person name="Lo W.-S."/>
            <person name="Kuo C.-H."/>
        </authorList>
    </citation>
    <scope>NUCLEOTIDE SEQUENCE [LARGE SCALE GENOMIC DNA]</scope>
    <source>
        <strain evidence="18">TDA-040725-5</strain>
    </source>
</reference>